<dbReference type="PROSITE" id="PS51257">
    <property type="entry name" value="PROKAR_LIPOPROTEIN"/>
    <property type="match status" value="1"/>
</dbReference>
<evidence type="ECO:0000313" key="3">
    <source>
        <dbReference type="EMBL" id="SFD63696.1"/>
    </source>
</evidence>
<evidence type="ECO:0000313" key="4">
    <source>
        <dbReference type="Proteomes" id="UP000198598"/>
    </source>
</evidence>
<evidence type="ECO:0000256" key="1">
    <source>
        <dbReference type="SAM" id="Phobius"/>
    </source>
</evidence>
<keyword evidence="4" id="KW-1185">Reference proteome</keyword>
<proteinExistence type="predicted"/>
<dbReference type="RefSeq" id="WP_245776694.1">
    <property type="nucleotide sequence ID" value="NZ_FOLQ01000006.1"/>
</dbReference>
<accession>A0A1I1TYH7</accession>
<keyword evidence="1" id="KW-0812">Transmembrane</keyword>
<name>A0A1I1TYH7_9BACT</name>
<protein>
    <submittedName>
        <fullName evidence="3">Uncharacterized protein</fullName>
    </submittedName>
</protein>
<reference evidence="3 4" key="1">
    <citation type="submission" date="2016-10" db="EMBL/GenBank/DDBJ databases">
        <authorList>
            <person name="de Groot N.N."/>
        </authorList>
    </citation>
    <scope>NUCLEOTIDE SEQUENCE [LARGE SCALE GENOMIC DNA]</scope>
    <source>
        <strain evidence="3 4">DSM 26130</strain>
    </source>
</reference>
<organism evidence="3 4">
    <name type="scientific">Spirosoma endophyticum</name>
    <dbReference type="NCBI Taxonomy" id="662367"/>
    <lineage>
        <taxon>Bacteria</taxon>
        <taxon>Pseudomonadati</taxon>
        <taxon>Bacteroidota</taxon>
        <taxon>Cytophagia</taxon>
        <taxon>Cytophagales</taxon>
        <taxon>Cytophagaceae</taxon>
        <taxon>Spirosoma</taxon>
    </lineage>
</organism>
<keyword evidence="2" id="KW-0732">Signal</keyword>
<feature type="transmembrane region" description="Helical" evidence="1">
    <location>
        <begin position="156"/>
        <end position="177"/>
    </location>
</feature>
<keyword evidence="1" id="KW-1133">Transmembrane helix</keyword>
<dbReference type="EMBL" id="FOLQ01000006">
    <property type="protein sequence ID" value="SFD63696.1"/>
    <property type="molecule type" value="Genomic_DNA"/>
</dbReference>
<dbReference type="STRING" id="662367.SAMN05216167_10653"/>
<feature type="transmembrane region" description="Helical" evidence="1">
    <location>
        <begin position="184"/>
        <end position="203"/>
    </location>
</feature>
<sequence length="204" mass="21318">MRNITHKLLGSALMITLFAACSRPVAYFQPSAREHFATTQTKTAPVASVETPASVVAETTTPVATVIPAEPVAKASTALDQMDALVRNDSKLAENKTVQKRLNRVRTLLASASAKASLTPTEVAAPKKMNLVERMMLKKMNKKINKQLAPANPEKAMANSGTLAAGAVLVIIGLLLLILTSGTAATVGLVAVLVGAVILLVGLL</sequence>
<dbReference type="Proteomes" id="UP000198598">
    <property type="component" value="Unassembled WGS sequence"/>
</dbReference>
<feature type="chain" id="PRO_5011612152" evidence="2">
    <location>
        <begin position="20"/>
        <end position="204"/>
    </location>
</feature>
<feature type="signal peptide" evidence="2">
    <location>
        <begin position="1"/>
        <end position="19"/>
    </location>
</feature>
<evidence type="ECO:0000256" key="2">
    <source>
        <dbReference type="SAM" id="SignalP"/>
    </source>
</evidence>
<gene>
    <name evidence="3" type="ORF">SAMN05216167_10653</name>
</gene>
<dbReference type="AlphaFoldDB" id="A0A1I1TYH7"/>
<keyword evidence="1" id="KW-0472">Membrane</keyword>